<dbReference type="CDD" id="cd03017">
    <property type="entry name" value="PRX_BCP"/>
    <property type="match status" value="1"/>
</dbReference>
<dbReference type="Gene3D" id="3.40.30.10">
    <property type="entry name" value="Glutaredoxin"/>
    <property type="match status" value="1"/>
</dbReference>
<dbReference type="EC" id="1.11.1.24" evidence="3"/>
<evidence type="ECO:0000313" key="16">
    <source>
        <dbReference type="Proteomes" id="UP000308760"/>
    </source>
</evidence>
<dbReference type="GO" id="GO:0045454">
    <property type="term" value="P:cell redox homeostasis"/>
    <property type="evidence" value="ECO:0007669"/>
    <property type="project" value="TreeGrafter"/>
</dbReference>
<protein>
    <recommendedName>
        <fullName evidence="3">thioredoxin-dependent peroxiredoxin</fullName>
        <ecNumber evidence="3">1.11.1.24</ecNumber>
    </recommendedName>
    <alternativeName>
        <fullName evidence="11">Bacterioferritin comigratory protein</fullName>
    </alternativeName>
    <alternativeName>
        <fullName evidence="9">Thioredoxin peroxidase</fullName>
    </alternativeName>
</protein>
<feature type="domain" description="Thioredoxin" evidence="14">
    <location>
        <begin position="1"/>
        <end position="151"/>
    </location>
</feature>
<dbReference type="GO" id="GO:0008379">
    <property type="term" value="F:thioredoxin peroxidase activity"/>
    <property type="evidence" value="ECO:0007669"/>
    <property type="project" value="TreeGrafter"/>
</dbReference>
<evidence type="ECO:0000256" key="8">
    <source>
        <dbReference type="ARBA" id="ARBA00023284"/>
    </source>
</evidence>
<accession>A0A4S8QH95</accession>
<dbReference type="OrthoDB" id="9812811at2"/>
<keyword evidence="7" id="KW-1015">Disulfide bond</keyword>
<evidence type="ECO:0000256" key="9">
    <source>
        <dbReference type="ARBA" id="ARBA00032824"/>
    </source>
</evidence>
<keyword evidence="16" id="KW-1185">Reference proteome</keyword>
<reference evidence="15 16" key="2">
    <citation type="submission" date="2019-05" db="EMBL/GenBank/DDBJ databases">
        <title>Glycomyces buryatensis sp. nov.</title>
        <authorList>
            <person name="Nikitina E."/>
        </authorList>
    </citation>
    <scope>NUCLEOTIDE SEQUENCE [LARGE SCALE GENOMIC DNA]</scope>
    <source>
        <strain evidence="15 16">18</strain>
    </source>
</reference>
<dbReference type="FunFam" id="3.40.30.10:FF:000267">
    <property type="entry name" value="Peroxidoxin bcpB"/>
    <property type="match status" value="1"/>
</dbReference>
<keyword evidence="5" id="KW-0049">Antioxidant</keyword>
<comment type="caution">
    <text evidence="15">The sequence shown here is derived from an EMBL/GenBank/DDBJ whole genome shotgun (WGS) entry which is preliminary data.</text>
</comment>
<dbReference type="Proteomes" id="UP000308760">
    <property type="component" value="Unassembled WGS sequence"/>
</dbReference>
<dbReference type="PANTHER" id="PTHR42801:SF8">
    <property type="entry name" value="PEROXIREDOXIN RV1608C-RELATED"/>
    <property type="match status" value="1"/>
</dbReference>
<comment type="function">
    <text evidence="1">Thiol-specific peroxidase that catalyzes the reduction of hydrogen peroxide and organic hydroperoxides to water and alcohols, respectively. Plays a role in cell protection against oxidative stress by detoxifying peroxides and as sensor of hydrogen peroxide-mediated signaling events.</text>
</comment>
<organism evidence="15 16">
    <name type="scientific">Glycomyces buryatensis</name>
    <dbReference type="NCBI Taxonomy" id="2570927"/>
    <lineage>
        <taxon>Bacteria</taxon>
        <taxon>Bacillati</taxon>
        <taxon>Actinomycetota</taxon>
        <taxon>Actinomycetes</taxon>
        <taxon>Glycomycetales</taxon>
        <taxon>Glycomycetaceae</taxon>
        <taxon>Glycomyces</taxon>
    </lineage>
</organism>
<evidence type="ECO:0000256" key="4">
    <source>
        <dbReference type="ARBA" id="ARBA00022559"/>
    </source>
</evidence>
<dbReference type="GO" id="GO:0034599">
    <property type="term" value="P:cellular response to oxidative stress"/>
    <property type="evidence" value="ECO:0007669"/>
    <property type="project" value="TreeGrafter"/>
</dbReference>
<evidence type="ECO:0000256" key="5">
    <source>
        <dbReference type="ARBA" id="ARBA00022862"/>
    </source>
</evidence>
<keyword evidence="6" id="KW-0560">Oxidoreductase</keyword>
<evidence type="ECO:0000256" key="1">
    <source>
        <dbReference type="ARBA" id="ARBA00003330"/>
    </source>
</evidence>
<dbReference type="InterPro" id="IPR013766">
    <property type="entry name" value="Thioredoxin_domain"/>
</dbReference>
<dbReference type="AlphaFoldDB" id="A0A4S8QH95"/>
<evidence type="ECO:0000313" key="15">
    <source>
        <dbReference type="EMBL" id="THV42335.1"/>
    </source>
</evidence>
<evidence type="ECO:0000256" key="3">
    <source>
        <dbReference type="ARBA" id="ARBA00013017"/>
    </source>
</evidence>
<dbReference type="InterPro" id="IPR050924">
    <property type="entry name" value="Peroxiredoxin_BCP/PrxQ"/>
</dbReference>
<dbReference type="Pfam" id="PF00578">
    <property type="entry name" value="AhpC-TSA"/>
    <property type="match status" value="1"/>
</dbReference>
<evidence type="ECO:0000256" key="10">
    <source>
        <dbReference type="ARBA" id="ARBA00038489"/>
    </source>
</evidence>
<dbReference type="RefSeq" id="WP_136533767.1">
    <property type="nucleotide sequence ID" value="NZ_STGY01000025.1"/>
</dbReference>
<feature type="active site" description="Cysteine sulfenic acid (-SOH) intermediate; for peroxidase activity" evidence="13">
    <location>
        <position position="44"/>
    </location>
</feature>
<keyword evidence="4" id="KW-0575">Peroxidase</keyword>
<dbReference type="PIRSF" id="PIRSF000239">
    <property type="entry name" value="AHPC"/>
    <property type="match status" value="1"/>
</dbReference>
<gene>
    <name evidence="15" type="ORF">FAB82_06665</name>
</gene>
<dbReference type="InterPro" id="IPR000866">
    <property type="entry name" value="AhpC/TSA"/>
</dbReference>
<sequence length="152" mass="16378">MDIGDIAPDFTLADETGERRSLTGLLESGPVVLFFYPLAMSAGCTVEACHFRDVAAEFAALGATPVGISHDEVERQAEFAAKHSLGYPLLSDPDGEVSAAFDVKRKISVLQTKRKTFVIDTDRKVIGAVKSEVKMNAHADKALEILRDRAAA</sequence>
<dbReference type="InterPro" id="IPR036249">
    <property type="entry name" value="Thioredoxin-like_sf"/>
</dbReference>
<dbReference type="InterPro" id="IPR024706">
    <property type="entry name" value="Peroxiredoxin_AhpC-typ"/>
</dbReference>
<evidence type="ECO:0000256" key="13">
    <source>
        <dbReference type="PIRSR" id="PIRSR000239-1"/>
    </source>
</evidence>
<comment type="similarity">
    <text evidence="10">Belongs to the peroxiredoxin family. BCP/PrxQ subfamily.</text>
</comment>
<name>A0A4S8QH95_9ACTN</name>
<dbReference type="PANTHER" id="PTHR42801">
    <property type="entry name" value="THIOREDOXIN-DEPENDENT PEROXIDE REDUCTASE"/>
    <property type="match status" value="1"/>
</dbReference>
<reference evidence="16" key="1">
    <citation type="submission" date="2019-04" db="EMBL/GenBank/DDBJ databases">
        <title>Nocardioides xinjiangensis sp. nov.</title>
        <authorList>
            <person name="Liu S."/>
        </authorList>
    </citation>
    <scope>NUCLEOTIDE SEQUENCE [LARGE SCALE GENOMIC DNA]</scope>
    <source>
        <strain evidence="16">18</strain>
    </source>
</reference>
<dbReference type="SUPFAM" id="SSF52833">
    <property type="entry name" value="Thioredoxin-like"/>
    <property type="match status" value="1"/>
</dbReference>
<proteinExistence type="inferred from homology"/>
<evidence type="ECO:0000256" key="2">
    <source>
        <dbReference type="ARBA" id="ARBA00011245"/>
    </source>
</evidence>
<evidence type="ECO:0000256" key="11">
    <source>
        <dbReference type="ARBA" id="ARBA00041373"/>
    </source>
</evidence>
<evidence type="ECO:0000256" key="12">
    <source>
        <dbReference type="ARBA" id="ARBA00049091"/>
    </source>
</evidence>
<dbReference type="GO" id="GO:0005737">
    <property type="term" value="C:cytoplasm"/>
    <property type="evidence" value="ECO:0007669"/>
    <property type="project" value="TreeGrafter"/>
</dbReference>
<keyword evidence="8" id="KW-0676">Redox-active center</keyword>
<dbReference type="PROSITE" id="PS51352">
    <property type="entry name" value="THIOREDOXIN_2"/>
    <property type="match status" value="1"/>
</dbReference>
<evidence type="ECO:0000259" key="14">
    <source>
        <dbReference type="PROSITE" id="PS51352"/>
    </source>
</evidence>
<comment type="catalytic activity">
    <reaction evidence="12">
        <text>a hydroperoxide + [thioredoxin]-dithiol = an alcohol + [thioredoxin]-disulfide + H2O</text>
        <dbReference type="Rhea" id="RHEA:62620"/>
        <dbReference type="Rhea" id="RHEA-COMP:10698"/>
        <dbReference type="Rhea" id="RHEA-COMP:10700"/>
        <dbReference type="ChEBI" id="CHEBI:15377"/>
        <dbReference type="ChEBI" id="CHEBI:29950"/>
        <dbReference type="ChEBI" id="CHEBI:30879"/>
        <dbReference type="ChEBI" id="CHEBI:35924"/>
        <dbReference type="ChEBI" id="CHEBI:50058"/>
        <dbReference type="EC" id="1.11.1.24"/>
    </reaction>
</comment>
<evidence type="ECO:0000256" key="6">
    <source>
        <dbReference type="ARBA" id="ARBA00023002"/>
    </source>
</evidence>
<comment type="subunit">
    <text evidence="2">Monomer.</text>
</comment>
<dbReference type="EMBL" id="STGY01000025">
    <property type="protein sequence ID" value="THV42335.1"/>
    <property type="molecule type" value="Genomic_DNA"/>
</dbReference>
<evidence type="ECO:0000256" key="7">
    <source>
        <dbReference type="ARBA" id="ARBA00023157"/>
    </source>
</evidence>